<protein>
    <submittedName>
        <fullName evidence="2">Replication factor C, subunit 5</fullName>
    </submittedName>
</protein>
<dbReference type="PANTHER" id="PTHR11669:SF1">
    <property type="entry name" value="REPLICATION FACTOR C SUBUNIT 3"/>
    <property type="match status" value="1"/>
</dbReference>
<evidence type="ECO:0000313" key="2">
    <source>
        <dbReference type="EMBL" id="JAP91339.1"/>
    </source>
</evidence>
<keyword evidence="1" id="KW-0235">DNA replication</keyword>
<dbReference type="PANTHER" id="PTHR11669">
    <property type="entry name" value="REPLICATION FACTOR C / DNA POLYMERASE III GAMMA-TAU SUBUNIT"/>
    <property type="match status" value="1"/>
</dbReference>
<name>A0A146K756_9EUKA</name>
<dbReference type="InterPro" id="IPR027417">
    <property type="entry name" value="P-loop_NTPase"/>
</dbReference>
<organism evidence="2">
    <name type="scientific">Trepomonas sp. PC1</name>
    <dbReference type="NCBI Taxonomy" id="1076344"/>
    <lineage>
        <taxon>Eukaryota</taxon>
        <taxon>Metamonada</taxon>
        <taxon>Diplomonadida</taxon>
        <taxon>Hexamitidae</taxon>
        <taxon>Hexamitinae</taxon>
        <taxon>Trepomonas</taxon>
    </lineage>
</organism>
<feature type="non-terminal residue" evidence="2">
    <location>
        <position position="336"/>
    </location>
</feature>
<dbReference type="GO" id="GO:0003689">
    <property type="term" value="F:DNA clamp loader activity"/>
    <property type="evidence" value="ECO:0007669"/>
    <property type="project" value="TreeGrafter"/>
</dbReference>
<evidence type="ECO:0000256" key="1">
    <source>
        <dbReference type="ARBA" id="ARBA00022705"/>
    </source>
</evidence>
<dbReference type="GO" id="GO:0005663">
    <property type="term" value="C:DNA replication factor C complex"/>
    <property type="evidence" value="ECO:0007669"/>
    <property type="project" value="TreeGrafter"/>
</dbReference>
<dbReference type="GO" id="GO:0003677">
    <property type="term" value="F:DNA binding"/>
    <property type="evidence" value="ECO:0007669"/>
    <property type="project" value="InterPro"/>
</dbReference>
<dbReference type="Gene3D" id="3.40.50.300">
    <property type="entry name" value="P-loop containing nucleotide triphosphate hydrolases"/>
    <property type="match status" value="1"/>
</dbReference>
<sequence>QRFRPNNMDELDLHQPAQNILTALTENKNIPHLLFVGQPGCGRHTRALCLLKKIYDIQSINSISSTVTYTHGQQESEISVISSPVHLEVNPSLVGTQDAAVITSVIKEAAQARSINSTFKVIFIQQADKLSLIAQQALRRLMEENAKTCKLFLFAESASGLMAPIRSRCFIIRLPSIKKEEMVAVYERVAQRVRTQIPTADLHEIIQMSHGNLRRFLMLCQCFTVMKEAQNKKVEILPKWEIQFLDLYAKYFQQNNPLDADLRKGIVEILKLGVPSDLLLQEFCNKLLQEGFKCSFNLFILEQACEYETRLKGAQIGLIHIEAFILMILHAKSLMK</sequence>
<dbReference type="SUPFAM" id="SSF48019">
    <property type="entry name" value="post-AAA+ oligomerization domain-like"/>
    <property type="match status" value="1"/>
</dbReference>
<dbReference type="GO" id="GO:0005634">
    <property type="term" value="C:nucleus"/>
    <property type="evidence" value="ECO:0007669"/>
    <property type="project" value="TreeGrafter"/>
</dbReference>
<gene>
    <name evidence="2" type="ORF">TPC1_17077</name>
</gene>
<dbReference type="GO" id="GO:0006281">
    <property type="term" value="P:DNA repair"/>
    <property type="evidence" value="ECO:0007669"/>
    <property type="project" value="TreeGrafter"/>
</dbReference>
<reference evidence="2" key="1">
    <citation type="submission" date="2015-07" db="EMBL/GenBank/DDBJ databases">
        <title>Adaptation to a free-living lifestyle via gene acquisitions in the diplomonad Trepomonas sp. PC1.</title>
        <authorList>
            <person name="Xu F."/>
            <person name="Jerlstrom-Hultqvist J."/>
            <person name="Kolisko M."/>
            <person name="Simpson A.G.B."/>
            <person name="Roger A.J."/>
            <person name="Svard S.G."/>
            <person name="Andersson J.O."/>
        </authorList>
    </citation>
    <scope>NUCLEOTIDE SEQUENCE</scope>
    <source>
        <strain evidence="2">PC1</strain>
    </source>
</reference>
<dbReference type="InterPro" id="IPR050238">
    <property type="entry name" value="DNA_Rep/Repair_Clamp_Loader"/>
</dbReference>
<dbReference type="SUPFAM" id="SSF52540">
    <property type="entry name" value="P-loop containing nucleoside triphosphate hydrolases"/>
    <property type="match status" value="1"/>
</dbReference>
<dbReference type="Gene3D" id="1.20.272.10">
    <property type="match status" value="1"/>
</dbReference>
<dbReference type="EMBL" id="GDID01005267">
    <property type="protein sequence ID" value="JAP91339.1"/>
    <property type="molecule type" value="Transcribed_RNA"/>
</dbReference>
<proteinExistence type="predicted"/>
<feature type="non-terminal residue" evidence="2">
    <location>
        <position position="1"/>
    </location>
</feature>
<dbReference type="GO" id="GO:0006261">
    <property type="term" value="P:DNA-templated DNA replication"/>
    <property type="evidence" value="ECO:0007669"/>
    <property type="project" value="TreeGrafter"/>
</dbReference>
<accession>A0A146K756</accession>
<dbReference type="AlphaFoldDB" id="A0A146K756"/>
<dbReference type="Pfam" id="PF13177">
    <property type="entry name" value="DNA_pol3_delta2"/>
    <property type="match status" value="1"/>
</dbReference>
<dbReference type="InterPro" id="IPR008921">
    <property type="entry name" value="DNA_pol3_clamp-load_cplx_C"/>
</dbReference>